<proteinExistence type="predicted"/>
<reference evidence="2 3" key="1">
    <citation type="submission" date="2020-08" db="EMBL/GenBank/DDBJ databases">
        <authorList>
            <person name="Liu G."/>
            <person name="Sun C."/>
        </authorList>
    </citation>
    <scope>NUCLEOTIDE SEQUENCE [LARGE SCALE GENOMIC DNA]</scope>
    <source>
        <strain evidence="2 3">OT19</strain>
    </source>
</reference>
<organism evidence="2 3">
    <name type="scientific">Croceicoccus marinus</name>
    <dbReference type="NCBI Taxonomy" id="450378"/>
    <lineage>
        <taxon>Bacteria</taxon>
        <taxon>Pseudomonadati</taxon>
        <taxon>Pseudomonadota</taxon>
        <taxon>Alphaproteobacteria</taxon>
        <taxon>Sphingomonadales</taxon>
        <taxon>Erythrobacteraceae</taxon>
        <taxon>Croceicoccus</taxon>
    </lineage>
</organism>
<sequence length="156" mass="16887">MAEIPIKEKSDKKWLWIILAVVALILLAWWLLDNDDGDVVEYTDNDTVATEPMAGTAMTAMAIGDTVNLDQVRVTELTGDMAFHVDANGQDMLVLFDQTRTPDTAKEGEFDINVGSLVNLDGTVMSASEALPAGVMAEIPAGTESYIYATDIEMVS</sequence>
<feature type="transmembrane region" description="Helical" evidence="1">
    <location>
        <begin position="14"/>
        <end position="32"/>
    </location>
</feature>
<keyword evidence="1" id="KW-0812">Transmembrane</keyword>
<keyword evidence="1" id="KW-1133">Transmembrane helix</keyword>
<evidence type="ECO:0000256" key="1">
    <source>
        <dbReference type="SAM" id="Phobius"/>
    </source>
</evidence>
<evidence type="ECO:0000313" key="2">
    <source>
        <dbReference type="EMBL" id="QNE05953.1"/>
    </source>
</evidence>
<name>A0A7G6VW38_9SPHN</name>
<dbReference type="RefSeq" id="WP_185884998.1">
    <property type="nucleotide sequence ID" value="NZ_CP060052.1"/>
</dbReference>
<dbReference type="Proteomes" id="UP000515297">
    <property type="component" value="Chromosome"/>
</dbReference>
<evidence type="ECO:0000313" key="3">
    <source>
        <dbReference type="Proteomes" id="UP000515297"/>
    </source>
</evidence>
<dbReference type="EMBL" id="CP060052">
    <property type="protein sequence ID" value="QNE05953.1"/>
    <property type="molecule type" value="Genomic_DNA"/>
</dbReference>
<keyword evidence="1" id="KW-0472">Membrane</keyword>
<protein>
    <submittedName>
        <fullName evidence="2">Uncharacterized protein</fullName>
    </submittedName>
</protein>
<accession>A0A7G6VW38</accession>
<gene>
    <name evidence="2" type="ORF">H4O24_04670</name>
</gene>
<dbReference type="AlphaFoldDB" id="A0A7G6VW38"/>